<evidence type="ECO:0000256" key="2">
    <source>
        <dbReference type="ARBA" id="ARBA00023002"/>
    </source>
</evidence>
<dbReference type="CDD" id="cd02216">
    <property type="entry name" value="cupin_GDO-like_N"/>
    <property type="match status" value="1"/>
</dbReference>
<keyword evidence="2 4" id="KW-0560">Oxidoreductase</keyword>
<feature type="domain" description="Cupin type-2" evidence="3">
    <location>
        <begin position="270"/>
        <end position="323"/>
    </location>
</feature>
<dbReference type="CDD" id="cd06992">
    <property type="entry name" value="cupin_GDO-like_C"/>
    <property type="match status" value="1"/>
</dbReference>
<dbReference type="InterPro" id="IPR047183">
    <property type="entry name" value="GDO-like"/>
</dbReference>
<dbReference type="Proteomes" id="UP001239215">
    <property type="component" value="Unassembled WGS sequence"/>
</dbReference>
<evidence type="ECO:0000313" key="4">
    <source>
        <dbReference type="EMBL" id="MDQ1105636.1"/>
    </source>
</evidence>
<protein>
    <submittedName>
        <fullName evidence="4">Gentisate 1,2-dioxygenase</fullName>
        <ecNumber evidence="4">1.13.11.4</ecNumber>
    </submittedName>
</protein>
<dbReference type="PANTHER" id="PTHR41517">
    <property type="entry name" value="1,2-DIOXYGENASE PROTEIN-RELATED"/>
    <property type="match status" value="1"/>
</dbReference>
<name>A0AAJ1X283_9ACTN</name>
<dbReference type="SUPFAM" id="SSF51182">
    <property type="entry name" value="RmlC-like cupins"/>
    <property type="match status" value="1"/>
</dbReference>
<evidence type="ECO:0000256" key="1">
    <source>
        <dbReference type="ARBA" id="ARBA00022964"/>
    </source>
</evidence>
<comment type="caution">
    <text evidence="4">The sequence shown here is derived from an EMBL/GenBank/DDBJ whole genome shotgun (WGS) entry which is preliminary data.</text>
</comment>
<dbReference type="Gene3D" id="2.60.120.10">
    <property type="entry name" value="Jelly Rolls"/>
    <property type="match status" value="1"/>
</dbReference>
<proteinExistence type="predicted"/>
<accession>A0AAJ1X283</accession>
<dbReference type="EC" id="1.13.11.4" evidence="4"/>
<keyword evidence="1" id="KW-0223">Dioxygenase</keyword>
<sequence length="349" mass="38034">MRYHADEPELDAYYADIDRVHLQPLWEMSGLLTPTPVVQSVPHRWSARELQTLAARAGELVPVDRGGDRRVLAMANPGLDGAPFISGTLWAAVQFLGAGEVAPAHRHTPGALRFVLDGDGVYTVLNGDPVPMSRGDLVLTPSWVYHEHHNPSAQPMMWLDVLDLPMVAALDAVFFEEGPSEEADESVLPRSAAERRYGQGPGLVPTGVSSVLHEERHSPLSVYRWADTDAALDALLELGDGAQAEVRYRDPSRDRDVMPTLRCEMRRVVSGATTSTDRQTGTRVCAVLNGAGTVRLGDQRFSLVAGDVFVVPSWCEHQLEADTTIDIFTTSDAPVLDALGLFRRTAVPA</sequence>
<dbReference type="EMBL" id="JAUTAN010000001">
    <property type="protein sequence ID" value="MDQ1105636.1"/>
    <property type="molecule type" value="Genomic_DNA"/>
</dbReference>
<dbReference type="PANTHER" id="PTHR41517:SF1">
    <property type="entry name" value="CUPIN"/>
    <property type="match status" value="1"/>
</dbReference>
<evidence type="ECO:0000259" key="3">
    <source>
        <dbReference type="Pfam" id="PF07883"/>
    </source>
</evidence>
<feature type="domain" description="Cupin type-2" evidence="3">
    <location>
        <begin position="96"/>
        <end position="161"/>
    </location>
</feature>
<organism evidence="4 5">
    <name type="scientific">Nocardioides zeae</name>
    <dbReference type="NCBI Taxonomy" id="1457234"/>
    <lineage>
        <taxon>Bacteria</taxon>
        <taxon>Bacillati</taxon>
        <taxon>Actinomycetota</taxon>
        <taxon>Actinomycetes</taxon>
        <taxon>Propionibacteriales</taxon>
        <taxon>Nocardioidaceae</taxon>
        <taxon>Nocardioides</taxon>
    </lineage>
</organism>
<dbReference type="AlphaFoldDB" id="A0AAJ1X283"/>
<reference evidence="4" key="1">
    <citation type="submission" date="2023-07" db="EMBL/GenBank/DDBJ databases">
        <title>Functional and genomic diversity of the sorghum phyllosphere microbiome.</title>
        <authorList>
            <person name="Shade A."/>
        </authorList>
    </citation>
    <scope>NUCLEOTIDE SEQUENCE</scope>
    <source>
        <strain evidence="4">SORGH_AS_1067</strain>
    </source>
</reference>
<dbReference type="InterPro" id="IPR014710">
    <property type="entry name" value="RmlC-like_jellyroll"/>
</dbReference>
<dbReference type="InterPro" id="IPR013096">
    <property type="entry name" value="Cupin_2"/>
</dbReference>
<dbReference type="GO" id="GO:0047922">
    <property type="term" value="F:gentisate 1,2-dioxygenase activity"/>
    <property type="evidence" value="ECO:0007669"/>
    <property type="project" value="UniProtKB-EC"/>
</dbReference>
<dbReference type="RefSeq" id="WP_307202060.1">
    <property type="nucleotide sequence ID" value="NZ_JAUTAN010000001.1"/>
</dbReference>
<dbReference type="InterPro" id="IPR011051">
    <property type="entry name" value="RmlC_Cupin_sf"/>
</dbReference>
<evidence type="ECO:0000313" key="5">
    <source>
        <dbReference type="Proteomes" id="UP001239215"/>
    </source>
</evidence>
<gene>
    <name evidence="4" type="ORF">QE405_002920</name>
</gene>
<dbReference type="Pfam" id="PF07883">
    <property type="entry name" value="Cupin_2"/>
    <property type="match status" value="2"/>
</dbReference>